<dbReference type="PROSITE" id="PS51975">
    <property type="entry name" value="RNASE_H_2"/>
    <property type="match status" value="1"/>
</dbReference>
<dbReference type="GO" id="GO:0043137">
    <property type="term" value="P:DNA replication, removal of RNA primer"/>
    <property type="evidence" value="ECO:0007669"/>
    <property type="project" value="TreeGrafter"/>
</dbReference>
<dbReference type="GO" id="GO:0000287">
    <property type="term" value="F:magnesium ion binding"/>
    <property type="evidence" value="ECO:0007669"/>
    <property type="project" value="UniProtKB-UniRule"/>
</dbReference>
<feature type="binding site" evidence="14 15">
    <location>
        <position position="96"/>
    </location>
    <ligand>
        <name>a divalent metal cation</name>
        <dbReference type="ChEBI" id="CHEBI:60240"/>
    </ligand>
</feature>
<dbReference type="CDD" id="cd06590">
    <property type="entry name" value="RNase_HII_bacteria_HIII_like"/>
    <property type="match status" value="1"/>
</dbReference>
<gene>
    <name evidence="14" type="primary">rnhC</name>
    <name evidence="17" type="ORF">GGQ92_002692</name>
</gene>
<protein>
    <recommendedName>
        <fullName evidence="7 14">Ribonuclease HIII</fullName>
        <shortName evidence="14">RNase HIII</shortName>
        <ecNumber evidence="6 14">3.1.26.4</ecNumber>
    </recommendedName>
</protein>
<evidence type="ECO:0000313" key="17">
    <source>
        <dbReference type="EMBL" id="MBB6513873.1"/>
    </source>
</evidence>
<evidence type="ECO:0000256" key="5">
    <source>
        <dbReference type="ARBA" id="ARBA00008378"/>
    </source>
</evidence>
<evidence type="ECO:0000256" key="11">
    <source>
        <dbReference type="ARBA" id="ARBA00022759"/>
    </source>
</evidence>
<evidence type="ECO:0000256" key="13">
    <source>
        <dbReference type="ARBA" id="ARBA00022842"/>
    </source>
</evidence>
<dbReference type="RefSeq" id="WP_184249841.1">
    <property type="nucleotide sequence ID" value="NZ_BAAACU010000004.1"/>
</dbReference>
<keyword evidence="8 14" id="KW-0963">Cytoplasm</keyword>
<dbReference type="GO" id="GO:0004523">
    <property type="term" value="F:RNA-DNA hybrid ribonuclease activity"/>
    <property type="evidence" value="ECO:0007669"/>
    <property type="project" value="UniProtKB-UniRule"/>
</dbReference>
<dbReference type="GO" id="GO:0006298">
    <property type="term" value="P:mismatch repair"/>
    <property type="evidence" value="ECO:0007669"/>
    <property type="project" value="TreeGrafter"/>
</dbReference>
<dbReference type="Gene3D" id="3.30.310.10">
    <property type="entry name" value="TATA-Binding Protein"/>
    <property type="match status" value="1"/>
</dbReference>
<evidence type="ECO:0000256" key="15">
    <source>
        <dbReference type="PROSITE-ProRule" id="PRU01319"/>
    </source>
</evidence>
<dbReference type="Pfam" id="PF11858">
    <property type="entry name" value="DUF3378"/>
    <property type="match status" value="1"/>
</dbReference>
<dbReference type="InterPro" id="IPR012337">
    <property type="entry name" value="RNaseH-like_sf"/>
</dbReference>
<comment type="similarity">
    <text evidence="5 14">Belongs to the RNase HII family. RnhC subfamily.</text>
</comment>
<organism evidence="17 18">
    <name type="scientific">Gracilibacillus halotolerans</name>
    <dbReference type="NCBI Taxonomy" id="74386"/>
    <lineage>
        <taxon>Bacteria</taxon>
        <taxon>Bacillati</taxon>
        <taxon>Bacillota</taxon>
        <taxon>Bacilli</taxon>
        <taxon>Bacillales</taxon>
        <taxon>Bacillaceae</taxon>
        <taxon>Gracilibacillus</taxon>
    </lineage>
</organism>
<comment type="subcellular location">
    <subcellularLocation>
        <location evidence="4 14">Cytoplasm</location>
    </subcellularLocation>
</comment>
<dbReference type="SUPFAM" id="SSF53098">
    <property type="entry name" value="Ribonuclease H-like"/>
    <property type="match status" value="1"/>
</dbReference>
<dbReference type="PANTHER" id="PTHR10954:SF23">
    <property type="entry name" value="RIBONUCLEASE"/>
    <property type="match status" value="1"/>
</dbReference>
<dbReference type="InterPro" id="IPR012295">
    <property type="entry name" value="TBP_dom_sf"/>
</dbReference>
<dbReference type="PIRSF" id="PIRSF037748">
    <property type="entry name" value="RnhC"/>
    <property type="match status" value="1"/>
</dbReference>
<keyword evidence="18" id="KW-1185">Reference proteome</keyword>
<evidence type="ECO:0000259" key="16">
    <source>
        <dbReference type="PROSITE" id="PS51975"/>
    </source>
</evidence>
<proteinExistence type="inferred from homology"/>
<evidence type="ECO:0000256" key="4">
    <source>
        <dbReference type="ARBA" id="ARBA00004496"/>
    </source>
</evidence>
<dbReference type="CDD" id="cd14796">
    <property type="entry name" value="RNAse_HIII_N"/>
    <property type="match status" value="1"/>
</dbReference>
<evidence type="ECO:0000256" key="2">
    <source>
        <dbReference type="ARBA" id="ARBA00001946"/>
    </source>
</evidence>
<evidence type="ECO:0000256" key="7">
    <source>
        <dbReference type="ARBA" id="ARBA00021407"/>
    </source>
</evidence>
<accession>A0A841RQI2</accession>
<comment type="caution">
    <text evidence="17">The sequence shown here is derived from an EMBL/GenBank/DDBJ whole genome shotgun (WGS) entry which is preliminary data.</text>
</comment>
<feature type="domain" description="RNase H type-2" evidence="16">
    <location>
        <begin position="90"/>
        <end position="306"/>
    </location>
</feature>
<dbReference type="EC" id="3.1.26.4" evidence="6 14"/>
<dbReference type="HAMAP" id="MF_00053">
    <property type="entry name" value="RNase_HIII"/>
    <property type="match status" value="1"/>
</dbReference>
<dbReference type="InterPro" id="IPR024567">
    <property type="entry name" value="RNase_HII/HIII_dom"/>
</dbReference>
<dbReference type="InterPro" id="IPR001352">
    <property type="entry name" value="RNase_HII/HIII"/>
</dbReference>
<name>A0A841RQI2_9BACI</name>
<dbReference type="InterPro" id="IPR024568">
    <property type="entry name" value="RNase_HIII_N"/>
</dbReference>
<keyword evidence="13 14" id="KW-0460">Magnesium</keyword>
<keyword evidence="12 14" id="KW-0378">Hydrolase</keyword>
<dbReference type="EMBL" id="JACHON010000018">
    <property type="protein sequence ID" value="MBB6513873.1"/>
    <property type="molecule type" value="Genomic_DNA"/>
</dbReference>
<evidence type="ECO:0000256" key="14">
    <source>
        <dbReference type="HAMAP-Rule" id="MF_00053"/>
    </source>
</evidence>
<evidence type="ECO:0000256" key="1">
    <source>
        <dbReference type="ARBA" id="ARBA00000077"/>
    </source>
</evidence>
<feature type="binding site" evidence="14 15">
    <location>
        <position position="97"/>
    </location>
    <ligand>
        <name>a divalent metal cation</name>
        <dbReference type="ChEBI" id="CHEBI:60240"/>
    </ligand>
</feature>
<dbReference type="PANTHER" id="PTHR10954">
    <property type="entry name" value="RIBONUCLEASE H2 SUBUNIT A"/>
    <property type="match status" value="1"/>
</dbReference>
<evidence type="ECO:0000256" key="8">
    <source>
        <dbReference type="ARBA" id="ARBA00022490"/>
    </source>
</evidence>
<comment type="cofactor">
    <cofactor evidence="2">
        <name>Mg(2+)</name>
        <dbReference type="ChEBI" id="CHEBI:18420"/>
    </cofactor>
</comment>
<evidence type="ECO:0000256" key="6">
    <source>
        <dbReference type="ARBA" id="ARBA00012180"/>
    </source>
</evidence>
<dbReference type="FunFam" id="3.30.420.10:FF:000047">
    <property type="entry name" value="Ribonuclease HIII"/>
    <property type="match status" value="1"/>
</dbReference>
<sequence>MSNTVVVVTNDTIEKMKQHYHSFLVNAPSHALFMAKKGNVTITAYRSGKVLFQGGGAENEASPWKSEGAIDKKKTTTVASSNIPSSLLQSSHIGTDEAGTGDYFGPITVAAVYIKQASINLLKEIGIADSKVLKDQQISELAKEIVSQKIPYSLLTLDNVKYNKLQRKGWNQGKIKAMLHHHSIEKLLVKIKGMPLDGILIDQFCEPHVYKRYIGSEKLSLHDHTYFMTKAESHSISVAAASIIARAKFVKEMDALSNKLGITIPKGASRKVDETAAYIMKKYDEDVLASVAKLHFGNTQKAKKYM</sequence>
<dbReference type="InterPro" id="IPR036397">
    <property type="entry name" value="RNaseH_sf"/>
</dbReference>
<keyword evidence="9 14" id="KW-0540">Nuclease</keyword>
<evidence type="ECO:0000313" key="18">
    <source>
        <dbReference type="Proteomes" id="UP000572212"/>
    </source>
</evidence>
<comment type="catalytic activity">
    <reaction evidence="1 14 15">
        <text>Endonucleolytic cleavage to 5'-phosphomonoester.</text>
        <dbReference type="EC" id="3.1.26.4"/>
    </reaction>
</comment>
<dbReference type="Proteomes" id="UP000572212">
    <property type="component" value="Unassembled WGS sequence"/>
</dbReference>
<reference evidence="17 18" key="1">
    <citation type="submission" date="2020-08" db="EMBL/GenBank/DDBJ databases">
        <title>Genomic Encyclopedia of Type Strains, Phase IV (KMG-IV): sequencing the most valuable type-strain genomes for metagenomic binning, comparative biology and taxonomic classification.</title>
        <authorList>
            <person name="Goeker M."/>
        </authorList>
    </citation>
    <scope>NUCLEOTIDE SEQUENCE [LARGE SCALE GENOMIC DNA]</scope>
    <source>
        <strain evidence="17 18">DSM 11805</strain>
    </source>
</reference>
<dbReference type="AlphaFoldDB" id="A0A841RQI2"/>
<dbReference type="Pfam" id="PF01351">
    <property type="entry name" value="RNase_HII"/>
    <property type="match status" value="1"/>
</dbReference>
<comment type="cofactor">
    <cofactor evidence="14 15">
        <name>Mn(2+)</name>
        <dbReference type="ChEBI" id="CHEBI:29035"/>
    </cofactor>
    <cofactor evidence="14 15">
        <name>Mg(2+)</name>
        <dbReference type="ChEBI" id="CHEBI:18420"/>
    </cofactor>
    <text evidence="14 15">Manganese or magnesium. Binds 1 divalent metal ion per monomer in the absence of substrate. May bind a second metal ion after substrate binding.</text>
</comment>
<dbReference type="NCBIfam" id="TIGR00716">
    <property type="entry name" value="rnhC"/>
    <property type="match status" value="1"/>
</dbReference>
<dbReference type="Gene3D" id="3.30.420.10">
    <property type="entry name" value="Ribonuclease H-like superfamily/Ribonuclease H"/>
    <property type="match status" value="1"/>
</dbReference>
<dbReference type="GO" id="GO:0032299">
    <property type="term" value="C:ribonuclease H2 complex"/>
    <property type="evidence" value="ECO:0007669"/>
    <property type="project" value="TreeGrafter"/>
</dbReference>
<dbReference type="GO" id="GO:0005737">
    <property type="term" value="C:cytoplasm"/>
    <property type="evidence" value="ECO:0007669"/>
    <property type="project" value="UniProtKB-SubCell"/>
</dbReference>
<dbReference type="InterPro" id="IPR004641">
    <property type="entry name" value="RNase_HIII"/>
</dbReference>
<comment type="function">
    <text evidence="3 14">Endonuclease that specifically degrades the RNA of RNA-DNA hybrids.</text>
</comment>
<keyword evidence="11 14" id="KW-0255">Endonuclease</keyword>
<feature type="binding site" evidence="14 15">
    <location>
        <position position="202"/>
    </location>
    <ligand>
        <name>a divalent metal cation</name>
        <dbReference type="ChEBI" id="CHEBI:60240"/>
    </ligand>
</feature>
<keyword evidence="10 14" id="KW-0479">Metal-binding</keyword>
<evidence type="ECO:0000256" key="3">
    <source>
        <dbReference type="ARBA" id="ARBA00004065"/>
    </source>
</evidence>
<evidence type="ECO:0000256" key="9">
    <source>
        <dbReference type="ARBA" id="ARBA00022722"/>
    </source>
</evidence>
<evidence type="ECO:0000256" key="12">
    <source>
        <dbReference type="ARBA" id="ARBA00022801"/>
    </source>
</evidence>
<evidence type="ECO:0000256" key="10">
    <source>
        <dbReference type="ARBA" id="ARBA00022723"/>
    </source>
</evidence>
<dbReference type="GO" id="GO:0003723">
    <property type="term" value="F:RNA binding"/>
    <property type="evidence" value="ECO:0007669"/>
    <property type="project" value="UniProtKB-UniRule"/>
</dbReference>